<dbReference type="GO" id="GO:0004518">
    <property type="term" value="F:nuclease activity"/>
    <property type="evidence" value="ECO:0007669"/>
    <property type="project" value="UniProtKB-KW"/>
</dbReference>
<keyword evidence="5" id="KW-0479">Metal-binding</keyword>
<organism evidence="9 10">
    <name type="scientific">Lithocarpus litseifolius</name>
    <dbReference type="NCBI Taxonomy" id="425828"/>
    <lineage>
        <taxon>Eukaryota</taxon>
        <taxon>Viridiplantae</taxon>
        <taxon>Streptophyta</taxon>
        <taxon>Embryophyta</taxon>
        <taxon>Tracheophyta</taxon>
        <taxon>Spermatophyta</taxon>
        <taxon>Magnoliopsida</taxon>
        <taxon>eudicotyledons</taxon>
        <taxon>Gunneridae</taxon>
        <taxon>Pentapetalae</taxon>
        <taxon>rosids</taxon>
        <taxon>fabids</taxon>
        <taxon>Fagales</taxon>
        <taxon>Fagaceae</taxon>
        <taxon>Lithocarpus</taxon>
    </lineage>
</organism>
<sequence length="195" mass="23046">MELMFMHLFQFNYKEGKYYLGDFGYGVRKGIISPYRGVRYHLEEFYLGDVGYGVRKGIISPYRGVRYHLKEFSDNPPRNDKELFNLRHSSLRTSIERCFGVLKKRFHVLDAEPFWLFPIQVDVALACCIIHNHIIGVDPLDSIMSNGLHGSPLANESRSRRVQQSQRDVQEENREWVLKWDDICCKMWEDYNAME</sequence>
<dbReference type="PANTHER" id="PTHR22930:SF228">
    <property type="entry name" value="PROTEIN ALP1-LIKE"/>
    <property type="match status" value="1"/>
</dbReference>
<keyword evidence="4" id="KW-0540">Nuclease</keyword>
<dbReference type="PANTHER" id="PTHR22930">
    <property type="match status" value="1"/>
</dbReference>
<dbReference type="GO" id="GO:0005634">
    <property type="term" value="C:nucleus"/>
    <property type="evidence" value="ECO:0007669"/>
    <property type="project" value="UniProtKB-SubCell"/>
</dbReference>
<accession>A0AAW2DFJ9</accession>
<evidence type="ECO:0000256" key="6">
    <source>
        <dbReference type="ARBA" id="ARBA00022801"/>
    </source>
</evidence>
<comment type="similarity">
    <text evidence="3">Belongs to the HARBI1 family.</text>
</comment>
<evidence type="ECO:0000313" key="9">
    <source>
        <dbReference type="EMBL" id="KAL0009237.1"/>
    </source>
</evidence>
<feature type="domain" description="DDE Tnp4" evidence="8">
    <location>
        <begin position="42"/>
        <end position="132"/>
    </location>
</feature>
<dbReference type="EMBL" id="JAZDWU010000003">
    <property type="protein sequence ID" value="KAL0009237.1"/>
    <property type="molecule type" value="Genomic_DNA"/>
</dbReference>
<proteinExistence type="inferred from homology"/>
<evidence type="ECO:0000259" key="8">
    <source>
        <dbReference type="Pfam" id="PF13359"/>
    </source>
</evidence>
<evidence type="ECO:0000256" key="4">
    <source>
        <dbReference type="ARBA" id="ARBA00022722"/>
    </source>
</evidence>
<evidence type="ECO:0000256" key="3">
    <source>
        <dbReference type="ARBA" id="ARBA00006958"/>
    </source>
</evidence>
<comment type="subcellular location">
    <subcellularLocation>
        <location evidence="2">Nucleus</location>
    </subcellularLocation>
</comment>
<dbReference type="GO" id="GO:0016787">
    <property type="term" value="F:hydrolase activity"/>
    <property type="evidence" value="ECO:0007669"/>
    <property type="project" value="UniProtKB-KW"/>
</dbReference>
<keyword evidence="7" id="KW-0539">Nucleus</keyword>
<gene>
    <name evidence="9" type="ORF">SO802_010739</name>
</gene>
<reference evidence="9 10" key="1">
    <citation type="submission" date="2024-01" db="EMBL/GenBank/DDBJ databases">
        <title>A telomere-to-telomere, gap-free genome of sweet tea (Lithocarpus litseifolius).</title>
        <authorList>
            <person name="Zhou J."/>
        </authorList>
    </citation>
    <scope>NUCLEOTIDE SEQUENCE [LARGE SCALE GENOMIC DNA]</scope>
    <source>
        <strain evidence="9">Zhou-2022a</strain>
        <tissue evidence="9">Leaf</tissue>
    </source>
</reference>
<evidence type="ECO:0000256" key="2">
    <source>
        <dbReference type="ARBA" id="ARBA00004123"/>
    </source>
</evidence>
<protein>
    <recommendedName>
        <fullName evidence="8">DDE Tnp4 domain-containing protein</fullName>
    </recommendedName>
</protein>
<keyword evidence="6" id="KW-0378">Hydrolase</keyword>
<evidence type="ECO:0000256" key="1">
    <source>
        <dbReference type="ARBA" id="ARBA00001968"/>
    </source>
</evidence>
<keyword evidence="10" id="KW-1185">Reference proteome</keyword>
<evidence type="ECO:0000313" key="10">
    <source>
        <dbReference type="Proteomes" id="UP001459277"/>
    </source>
</evidence>
<name>A0AAW2DFJ9_9ROSI</name>
<comment type="caution">
    <text evidence="9">The sequence shown here is derived from an EMBL/GenBank/DDBJ whole genome shotgun (WGS) entry which is preliminary data.</text>
</comment>
<dbReference type="Pfam" id="PF13359">
    <property type="entry name" value="DDE_Tnp_4"/>
    <property type="match status" value="1"/>
</dbReference>
<comment type="cofactor">
    <cofactor evidence="1">
        <name>a divalent metal cation</name>
        <dbReference type="ChEBI" id="CHEBI:60240"/>
    </cofactor>
</comment>
<dbReference type="InterPro" id="IPR045249">
    <property type="entry name" value="HARBI1-like"/>
</dbReference>
<evidence type="ECO:0000256" key="7">
    <source>
        <dbReference type="ARBA" id="ARBA00023242"/>
    </source>
</evidence>
<dbReference type="Proteomes" id="UP001459277">
    <property type="component" value="Unassembled WGS sequence"/>
</dbReference>
<dbReference type="InterPro" id="IPR027806">
    <property type="entry name" value="HARBI1_dom"/>
</dbReference>
<dbReference type="GO" id="GO:0046872">
    <property type="term" value="F:metal ion binding"/>
    <property type="evidence" value="ECO:0007669"/>
    <property type="project" value="UniProtKB-KW"/>
</dbReference>
<dbReference type="AlphaFoldDB" id="A0AAW2DFJ9"/>
<evidence type="ECO:0000256" key="5">
    <source>
        <dbReference type="ARBA" id="ARBA00022723"/>
    </source>
</evidence>